<feature type="signal peptide" evidence="2">
    <location>
        <begin position="1"/>
        <end position="36"/>
    </location>
</feature>
<dbReference type="Proteomes" id="UP000051952">
    <property type="component" value="Unassembled WGS sequence"/>
</dbReference>
<reference evidence="4" key="1">
    <citation type="submission" date="2015-09" db="EMBL/GenBank/DDBJ databases">
        <authorList>
            <consortium name="Pathogen Informatics"/>
        </authorList>
    </citation>
    <scope>NUCLEOTIDE SEQUENCE [LARGE SCALE GENOMIC DNA]</scope>
    <source>
        <strain evidence="4">Lake Konstanz</strain>
    </source>
</reference>
<feature type="chain" id="PRO_5006622438" evidence="2">
    <location>
        <begin position="37"/>
        <end position="1023"/>
    </location>
</feature>
<evidence type="ECO:0000256" key="1">
    <source>
        <dbReference type="SAM" id="Phobius"/>
    </source>
</evidence>
<dbReference type="AlphaFoldDB" id="A0A0S4JKK6"/>
<protein>
    <submittedName>
        <fullName evidence="3">Membrane-associated protein, putative</fullName>
    </submittedName>
</protein>
<proteinExistence type="predicted"/>
<evidence type="ECO:0000313" key="4">
    <source>
        <dbReference type="Proteomes" id="UP000051952"/>
    </source>
</evidence>
<keyword evidence="4" id="KW-1185">Reference proteome</keyword>
<sequence length="1023" mass="106624">MLQQPTSIVARHEVRKFARCTLFTVVAISLCLTVASQPIEIPCNTDPSVVYSVQSHRNYTLTGCFPASTGAAPGVSIAPDAAAIVGGVVVLRNISLTVAGGGVLPLLNISGSSVQMENITMLLIGVRVGPYVYNRTLQQPRSMVSMLLMSSSVATVRNLTVLLEDCVIDITSINYANTFQPSGLFQLQTISGSVEMVTVAFRHCNMSLYLRGGAVGNARAPGFVSIDFRDTSTASNVRVQFVHSSATVNGDISQAVTAISVNPAIVNFLCRSQQCVAVNVTMTSENATLAVNELFPAFALNANGLTEAVSETVSVLYFLTFDPHTINVVLKDSLIFLSSVCTGVCDMSSTASSNAGVVWFATNPVQSGRIPVNNLSDVSMVATSTTFGLAAPGKTIFLATAYAVQADIAVAEVINCSFTFNNGGQNIGSQLRMSAIVAAYNNILVTNWTIQIRNVVFMSTQESGRCLATVHAAVYFIGNVANIDVTLVSVSMATAAVNGTSALLTTIPGTPMTLLSSVSALVNFQPMAPKTGGQGSRVQITAANCVVAAEHTPRLPTGASMFAVTSLVCGTSITISLSISTITLDDVRVERQFASQSASSTWFPENAAGFRVNATAMAQFTDVTDGVPDSLAPFLAIITGGTAAPVRHTNVTVTLQGNCAVGYHSVNVAPLPTDRVGFIQFPSVAIQSSYLLHGTWYRSLLLIPGAADVGFGSLAGSTGATQLIDCNVTVRDVAAPMANLLTAFNGALQLLSSNMGRTIISFSNVTMVRSIASPNAPLLLDANQYVIGAVDGSIVVAPPPTIAVDNEFGLIALQSSPVSIENCSFVGFTSLVDAPALNLSLYNGRSQLEYFLYLGCSLWDSEAMPLSAVSSDAAVLRLVDYRACEDNMAHSATATKTEAILVSALSTINPRLFTDTSAATTSAAVAVYAAVLVPVAQARSVAGLQRAIAALHLAARCAVSTANATYADPMYSQLVDNPLGLPVAVGPDALQFAAGAAVGNALLVLAIATLMHFLQLAKSRAAG</sequence>
<evidence type="ECO:0000256" key="2">
    <source>
        <dbReference type="SAM" id="SignalP"/>
    </source>
</evidence>
<keyword evidence="1" id="KW-0472">Membrane</keyword>
<evidence type="ECO:0000313" key="3">
    <source>
        <dbReference type="EMBL" id="CUG92067.1"/>
    </source>
</evidence>
<accession>A0A0S4JKK6</accession>
<keyword evidence="1" id="KW-0812">Transmembrane</keyword>
<feature type="non-terminal residue" evidence="3">
    <location>
        <position position="1023"/>
    </location>
</feature>
<feature type="transmembrane region" description="Helical" evidence="1">
    <location>
        <begin position="992"/>
        <end position="1014"/>
    </location>
</feature>
<keyword evidence="2" id="KW-0732">Signal</keyword>
<name>A0A0S4JKK6_BODSA</name>
<gene>
    <name evidence="3" type="ORF">BSAL_35395</name>
</gene>
<keyword evidence="1" id="KW-1133">Transmembrane helix</keyword>
<organism evidence="3 4">
    <name type="scientific">Bodo saltans</name>
    <name type="common">Flagellated protozoan</name>
    <dbReference type="NCBI Taxonomy" id="75058"/>
    <lineage>
        <taxon>Eukaryota</taxon>
        <taxon>Discoba</taxon>
        <taxon>Euglenozoa</taxon>
        <taxon>Kinetoplastea</taxon>
        <taxon>Metakinetoplastina</taxon>
        <taxon>Eubodonida</taxon>
        <taxon>Bodonidae</taxon>
        <taxon>Bodo</taxon>
    </lineage>
</organism>
<dbReference type="VEuPathDB" id="TriTrypDB:BSAL_35395"/>
<dbReference type="EMBL" id="CYKH01001998">
    <property type="protein sequence ID" value="CUG92067.1"/>
    <property type="molecule type" value="Genomic_DNA"/>
</dbReference>